<accession>A0A1G4IIY1</accession>
<dbReference type="VEuPathDB" id="TriTrypDB:TEOVI_000404300"/>
<keyword evidence="3" id="KW-1185">Reference proteome</keyword>
<sequence length="152" mass="16882">MSLQTTLIQSIKEVNPCIVLFASVVQVAFAALWYKLIVKTIVDYHLAADKGVRRVEHILQRYPPYVHWIVTLLSACFRIVFIATIVGICKGNSLHDYQNAALLVAGISCVSQHLSIQHQRPLPLLAADVGYEVIAALLASLTYYAIMTVNVF</sequence>
<evidence type="ECO:0000313" key="2">
    <source>
        <dbReference type="EMBL" id="SCU72466.1"/>
    </source>
</evidence>
<comment type="caution">
    <text evidence="2">The sequence shown here is derived from an EMBL/GenBank/DDBJ whole genome shotgun (WGS) entry which is preliminary data.</text>
</comment>
<dbReference type="AlphaFoldDB" id="A0A1G4IIY1"/>
<dbReference type="Proteomes" id="UP000195570">
    <property type="component" value="Unassembled WGS sequence"/>
</dbReference>
<feature type="transmembrane region" description="Helical" evidence="1">
    <location>
        <begin position="14"/>
        <end position="34"/>
    </location>
</feature>
<dbReference type="EMBL" id="CZPT02001873">
    <property type="protein sequence ID" value="SCU72466.1"/>
    <property type="molecule type" value="Genomic_DNA"/>
</dbReference>
<organism evidence="2 3">
    <name type="scientific">Trypanosoma equiperdum</name>
    <dbReference type="NCBI Taxonomy" id="5694"/>
    <lineage>
        <taxon>Eukaryota</taxon>
        <taxon>Discoba</taxon>
        <taxon>Euglenozoa</taxon>
        <taxon>Kinetoplastea</taxon>
        <taxon>Metakinetoplastina</taxon>
        <taxon>Trypanosomatida</taxon>
        <taxon>Trypanosomatidae</taxon>
        <taxon>Trypanosoma</taxon>
    </lineage>
</organism>
<keyword evidence="1" id="KW-0472">Membrane</keyword>
<protein>
    <submittedName>
        <fullName evidence="2">Uncharacterized protein</fullName>
    </submittedName>
</protein>
<name>A0A1G4IIY1_TRYEQ</name>
<keyword evidence="1" id="KW-0812">Transmembrane</keyword>
<evidence type="ECO:0000256" key="1">
    <source>
        <dbReference type="SAM" id="Phobius"/>
    </source>
</evidence>
<feature type="transmembrane region" description="Helical" evidence="1">
    <location>
        <begin position="65"/>
        <end position="88"/>
    </location>
</feature>
<dbReference type="GeneID" id="92377983"/>
<proteinExistence type="predicted"/>
<gene>
    <name evidence="2" type="ORF">TEOVI_000404300</name>
</gene>
<keyword evidence="1" id="KW-1133">Transmembrane helix</keyword>
<evidence type="ECO:0000313" key="3">
    <source>
        <dbReference type="Proteomes" id="UP000195570"/>
    </source>
</evidence>
<dbReference type="RefSeq" id="XP_067082960.1">
    <property type="nucleotide sequence ID" value="XM_067226859.1"/>
</dbReference>
<reference evidence="2" key="1">
    <citation type="submission" date="2016-09" db="EMBL/GenBank/DDBJ databases">
        <authorList>
            <person name="Hebert L."/>
            <person name="Moumen B."/>
        </authorList>
    </citation>
    <scope>NUCLEOTIDE SEQUENCE [LARGE SCALE GENOMIC DNA]</scope>
    <source>
        <strain evidence="2">OVI</strain>
    </source>
</reference>
<feature type="transmembrane region" description="Helical" evidence="1">
    <location>
        <begin position="129"/>
        <end position="146"/>
    </location>
</feature>